<dbReference type="GeneID" id="63689219"/>
<evidence type="ECO:0000313" key="2">
    <source>
        <dbReference type="EMBL" id="EJT97016.1"/>
    </source>
</evidence>
<dbReference type="RefSeq" id="XP_040623914.1">
    <property type="nucleotide sequence ID" value="XM_040774157.1"/>
</dbReference>
<reference evidence="2 3" key="1">
    <citation type="journal article" date="2012" name="Science">
        <title>The Paleozoic origin of enzymatic lignin decomposition reconstructed from 31 fungal genomes.</title>
        <authorList>
            <person name="Floudas D."/>
            <person name="Binder M."/>
            <person name="Riley R."/>
            <person name="Barry K."/>
            <person name="Blanchette R.A."/>
            <person name="Henrissat B."/>
            <person name="Martinez A.T."/>
            <person name="Otillar R."/>
            <person name="Spatafora J.W."/>
            <person name="Yadav J.S."/>
            <person name="Aerts A."/>
            <person name="Benoit I."/>
            <person name="Boyd A."/>
            <person name="Carlson A."/>
            <person name="Copeland A."/>
            <person name="Coutinho P.M."/>
            <person name="de Vries R.P."/>
            <person name="Ferreira P."/>
            <person name="Findley K."/>
            <person name="Foster B."/>
            <person name="Gaskell J."/>
            <person name="Glotzer D."/>
            <person name="Gorecki P."/>
            <person name="Heitman J."/>
            <person name="Hesse C."/>
            <person name="Hori C."/>
            <person name="Igarashi K."/>
            <person name="Jurgens J.A."/>
            <person name="Kallen N."/>
            <person name="Kersten P."/>
            <person name="Kohler A."/>
            <person name="Kuees U."/>
            <person name="Kumar T.K.A."/>
            <person name="Kuo A."/>
            <person name="LaButti K."/>
            <person name="Larrondo L.F."/>
            <person name="Lindquist E."/>
            <person name="Ling A."/>
            <person name="Lombard V."/>
            <person name="Lucas S."/>
            <person name="Lundell T."/>
            <person name="Martin R."/>
            <person name="McLaughlin D.J."/>
            <person name="Morgenstern I."/>
            <person name="Morin E."/>
            <person name="Murat C."/>
            <person name="Nagy L.G."/>
            <person name="Nolan M."/>
            <person name="Ohm R.A."/>
            <person name="Patyshakuliyeva A."/>
            <person name="Rokas A."/>
            <person name="Ruiz-Duenas F.J."/>
            <person name="Sabat G."/>
            <person name="Salamov A."/>
            <person name="Samejima M."/>
            <person name="Schmutz J."/>
            <person name="Slot J.C."/>
            <person name="St John F."/>
            <person name="Stenlid J."/>
            <person name="Sun H."/>
            <person name="Sun S."/>
            <person name="Syed K."/>
            <person name="Tsang A."/>
            <person name="Wiebenga A."/>
            <person name="Young D."/>
            <person name="Pisabarro A."/>
            <person name="Eastwood D.C."/>
            <person name="Martin F."/>
            <person name="Cullen D."/>
            <person name="Grigoriev I.V."/>
            <person name="Hibbett D.S."/>
        </authorList>
    </citation>
    <scope>NUCLEOTIDE SEQUENCE [LARGE SCALE GENOMIC DNA]</scope>
    <source>
        <strain evidence="2 3">DJM-731 SS1</strain>
    </source>
</reference>
<feature type="transmembrane region" description="Helical" evidence="1">
    <location>
        <begin position="43"/>
        <end position="65"/>
    </location>
</feature>
<sequence length="83" mass="9076">MFARQVASRVIAQRAPMFARRSIHVARDVKPYGVLSQLPPNGLYMLFGTAAVSAVGIGAGVRAWLMTPEELSKARHGSSVFRY</sequence>
<dbReference type="EMBL" id="JH795879">
    <property type="protein sequence ID" value="EJT97016.1"/>
    <property type="molecule type" value="Genomic_DNA"/>
</dbReference>
<keyword evidence="1" id="KW-0472">Membrane</keyword>
<keyword evidence="3" id="KW-1185">Reference proteome</keyword>
<protein>
    <submittedName>
        <fullName evidence="2">Uncharacterized protein</fullName>
    </submittedName>
</protein>
<evidence type="ECO:0000313" key="3">
    <source>
        <dbReference type="Proteomes" id="UP000030653"/>
    </source>
</evidence>
<dbReference type="AlphaFoldDB" id="M5FUR8"/>
<proteinExistence type="predicted"/>
<organism evidence="2 3">
    <name type="scientific">Dacryopinax primogenitus (strain DJM 731)</name>
    <name type="common">Brown rot fungus</name>
    <dbReference type="NCBI Taxonomy" id="1858805"/>
    <lineage>
        <taxon>Eukaryota</taxon>
        <taxon>Fungi</taxon>
        <taxon>Dikarya</taxon>
        <taxon>Basidiomycota</taxon>
        <taxon>Agaricomycotina</taxon>
        <taxon>Dacrymycetes</taxon>
        <taxon>Dacrymycetales</taxon>
        <taxon>Dacrymycetaceae</taxon>
        <taxon>Dacryopinax</taxon>
    </lineage>
</organism>
<dbReference type="OrthoDB" id="10391812at2759"/>
<keyword evidence="1" id="KW-0812">Transmembrane</keyword>
<evidence type="ECO:0000256" key="1">
    <source>
        <dbReference type="SAM" id="Phobius"/>
    </source>
</evidence>
<name>M5FUR8_DACPD</name>
<accession>M5FUR8</accession>
<keyword evidence="1" id="KW-1133">Transmembrane helix</keyword>
<gene>
    <name evidence="2" type="ORF">DACRYDRAFT_25427</name>
</gene>
<dbReference type="HOGENOM" id="CLU_2542537_0_0_1"/>
<dbReference type="Proteomes" id="UP000030653">
    <property type="component" value="Unassembled WGS sequence"/>
</dbReference>